<dbReference type="STRING" id="1619234.SAMN05421730_10098"/>
<keyword evidence="14" id="KW-1185">Reference proteome</keyword>
<dbReference type="GO" id="GO:0046872">
    <property type="term" value="F:metal ion binding"/>
    <property type="evidence" value="ECO:0007669"/>
    <property type="project" value="UniProtKB-KW"/>
</dbReference>
<dbReference type="InterPro" id="IPR001989">
    <property type="entry name" value="Radical_activat_CS"/>
</dbReference>
<evidence type="ECO:0000256" key="10">
    <source>
        <dbReference type="ARBA" id="ARBA00023014"/>
    </source>
</evidence>
<dbReference type="RefSeq" id="WP_091233012.1">
    <property type="nucleotide sequence ID" value="NZ_FMKA01000009.1"/>
</dbReference>
<dbReference type="InterPro" id="IPR012837">
    <property type="entry name" value="NrdG"/>
</dbReference>
<dbReference type="PROSITE" id="PS01087">
    <property type="entry name" value="RADICAL_ACTIVATING"/>
    <property type="match status" value="1"/>
</dbReference>
<dbReference type="GO" id="GO:0004748">
    <property type="term" value="F:ribonucleoside-diphosphate reductase activity, thioredoxin disulfide as acceptor"/>
    <property type="evidence" value="ECO:0007669"/>
    <property type="project" value="TreeGrafter"/>
</dbReference>
<dbReference type="Gene3D" id="3.20.20.70">
    <property type="entry name" value="Aldolase class I"/>
    <property type="match status" value="1"/>
</dbReference>
<dbReference type="SFLD" id="SFLDS00029">
    <property type="entry name" value="Radical_SAM"/>
    <property type="match status" value="1"/>
</dbReference>
<keyword evidence="10" id="KW-0411">Iron-sulfur</keyword>
<evidence type="ECO:0000256" key="6">
    <source>
        <dbReference type="ARBA" id="ARBA00022691"/>
    </source>
</evidence>
<evidence type="ECO:0000256" key="4">
    <source>
        <dbReference type="ARBA" id="ARBA00014281"/>
    </source>
</evidence>
<dbReference type="GO" id="GO:0043365">
    <property type="term" value="F:[formate-C-acetyltransferase]-activating enzyme activity"/>
    <property type="evidence" value="ECO:0007669"/>
    <property type="project" value="InterPro"/>
</dbReference>
<dbReference type="PIRSF" id="PIRSF000368">
    <property type="entry name" value="NrdG"/>
    <property type="match status" value="1"/>
</dbReference>
<dbReference type="PANTHER" id="PTHR30352">
    <property type="entry name" value="PYRUVATE FORMATE-LYASE-ACTIVATING ENZYME"/>
    <property type="match status" value="1"/>
</dbReference>
<reference evidence="13 14" key="1">
    <citation type="submission" date="2016-09" db="EMBL/GenBank/DDBJ databases">
        <authorList>
            <person name="Capua I."/>
            <person name="De Benedictis P."/>
            <person name="Joannis T."/>
            <person name="Lombin L.H."/>
            <person name="Cattoli G."/>
        </authorList>
    </citation>
    <scope>NUCLEOTIDE SEQUENCE [LARGE SCALE GENOMIC DNA]</scope>
    <source>
        <strain evidence="13 14">GluBS11</strain>
    </source>
</reference>
<evidence type="ECO:0000256" key="8">
    <source>
        <dbReference type="ARBA" id="ARBA00023002"/>
    </source>
</evidence>
<keyword evidence="8 12" id="KW-0560">Oxidoreductase</keyword>
<evidence type="ECO:0000256" key="12">
    <source>
        <dbReference type="PIRNR" id="PIRNR000368"/>
    </source>
</evidence>
<keyword evidence="5" id="KW-0004">4Fe-4S</keyword>
<comment type="function">
    <text evidence="2 12">Activation of anaerobic ribonucleoside-triphosphate reductase under anaerobic conditions by generation of an organic free radical, using S-adenosylmethionine and reduced flavodoxin as cosubstrates to produce 5'-deoxy-adenosine.</text>
</comment>
<dbReference type="AlphaFoldDB" id="A0A1D3TT77"/>
<sequence length="165" mass="19024">MRYAQIRKCDVANGKGIRTSLFVQGCTFQCKGCFNTDTWDFEGGRLWDESIEKQFVELTGKPHIAGATILGGEPLHPANCECVTRLAKRLKSEYPEKSIWVYSGYCFEELAERESEIFEYIDVLVDGRFEQDKKDLSLRFRGSSNQRVIDIKKTLEEGRITLYME</sequence>
<evidence type="ECO:0000256" key="1">
    <source>
        <dbReference type="ARBA" id="ARBA00001966"/>
    </source>
</evidence>
<dbReference type="GO" id="GO:0051539">
    <property type="term" value="F:4 iron, 4 sulfur cluster binding"/>
    <property type="evidence" value="ECO:0007669"/>
    <property type="project" value="UniProtKB-KW"/>
</dbReference>
<dbReference type="Proteomes" id="UP000199315">
    <property type="component" value="Unassembled WGS sequence"/>
</dbReference>
<evidence type="ECO:0000256" key="11">
    <source>
        <dbReference type="ARBA" id="ARBA00047365"/>
    </source>
</evidence>
<dbReference type="InterPro" id="IPR007197">
    <property type="entry name" value="rSAM"/>
</dbReference>
<dbReference type="OrthoDB" id="9782387at2"/>
<evidence type="ECO:0000256" key="3">
    <source>
        <dbReference type="ARBA" id="ARBA00009777"/>
    </source>
</evidence>
<dbReference type="SUPFAM" id="SSF102114">
    <property type="entry name" value="Radical SAM enzymes"/>
    <property type="match status" value="1"/>
</dbReference>
<evidence type="ECO:0000256" key="9">
    <source>
        <dbReference type="ARBA" id="ARBA00023004"/>
    </source>
</evidence>
<evidence type="ECO:0000256" key="2">
    <source>
        <dbReference type="ARBA" id="ARBA00003852"/>
    </source>
</evidence>
<gene>
    <name evidence="13" type="ORF">SAMN05421730_10098</name>
</gene>
<proteinExistence type="inferred from homology"/>
<evidence type="ECO:0000256" key="7">
    <source>
        <dbReference type="ARBA" id="ARBA00022723"/>
    </source>
</evidence>
<evidence type="ECO:0000256" key="5">
    <source>
        <dbReference type="ARBA" id="ARBA00022485"/>
    </source>
</evidence>
<evidence type="ECO:0000313" key="13">
    <source>
        <dbReference type="EMBL" id="SCP97175.1"/>
    </source>
</evidence>
<dbReference type="NCBIfam" id="TIGR02491">
    <property type="entry name" value="NrdG"/>
    <property type="match status" value="1"/>
</dbReference>
<dbReference type="SFLD" id="SFLDF00299">
    <property type="entry name" value="anaerobic_ribonucleoside-triph"/>
    <property type="match status" value="1"/>
</dbReference>
<dbReference type="InterPro" id="IPR034457">
    <property type="entry name" value="Organic_radical-activating"/>
</dbReference>
<comment type="similarity">
    <text evidence="3 12">Belongs to the organic radical-activating enzymes family.</text>
</comment>
<dbReference type="Pfam" id="PF13353">
    <property type="entry name" value="Fer4_12"/>
    <property type="match status" value="1"/>
</dbReference>
<dbReference type="InterPro" id="IPR013785">
    <property type="entry name" value="Aldolase_TIM"/>
</dbReference>
<keyword evidence="9" id="KW-0408">Iron</keyword>
<dbReference type="SFLD" id="SFLDG01063">
    <property type="entry name" value="activating_enzymes__group_1"/>
    <property type="match status" value="1"/>
</dbReference>
<dbReference type="EC" id="1.97.1.-" evidence="12"/>
<dbReference type="EMBL" id="FMKA01000009">
    <property type="protein sequence ID" value="SCP97175.1"/>
    <property type="molecule type" value="Genomic_DNA"/>
</dbReference>
<dbReference type="PANTHER" id="PTHR30352:SF2">
    <property type="entry name" value="ANAEROBIC RIBONUCLEOSIDE-TRIPHOSPHATE REDUCTASE-ACTIVATING PROTEIN"/>
    <property type="match status" value="1"/>
</dbReference>
<protein>
    <recommendedName>
        <fullName evidence="4 12">Anaerobic ribonucleoside-triphosphate reductase-activating protein</fullName>
        <ecNumber evidence="12">1.97.1.-</ecNumber>
    </recommendedName>
</protein>
<organism evidence="13 14">
    <name type="scientific">Anaerobium acetethylicum</name>
    <dbReference type="NCBI Taxonomy" id="1619234"/>
    <lineage>
        <taxon>Bacteria</taxon>
        <taxon>Bacillati</taxon>
        <taxon>Bacillota</taxon>
        <taxon>Clostridia</taxon>
        <taxon>Lachnospirales</taxon>
        <taxon>Lachnospiraceae</taxon>
        <taxon>Anaerobium</taxon>
    </lineage>
</organism>
<keyword evidence="6" id="KW-0949">S-adenosyl-L-methionine</keyword>
<dbReference type="InterPro" id="IPR058240">
    <property type="entry name" value="rSAM_sf"/>
</dbReference>
<dbReference type="SFLD" id="SFLDG01066">
    <property type="entry name" value="organic_radical-activating_enz"/>
    <property type="match status" value="1"/>
</dbReference>
<comment type="catalytic activity">
    <reaction evidence="11">
        <text>glycyl-[protein] + reduced [flavodoxin] + S-adenosyl-L-methionine = glycin-2-yl radical-[protein] + semiquinone [flavodoxin] + 5'-deoxyadenosine + L-methionine + H(+)</text>
        <dbReference type="Rhea" id="RHEA:61976"/>
        <dbReference type="Rhea" id="RHEA-COMP:10622"/>
        <dbReference type="Rhea" id="RHEA-COMP:14480"/>
        <dbReference type="Rhea" id="RHEA-COMP:15993"/>
        <dbReference type="Rhea" id="RHEA-COMP:15994"/>
        <dbReference type="ChEBI" id="CHEBI:15378"/>
        <dbReference type="ChEBI" id="CHEBI:17319"/>
        <dbReference type="ChEBI" id="CHEBI:29947"/>
        <dbReference type="ChEBI" id="CHEBI:32722"/>
        <dbReference type="ChEBI" id="CHEBI:57618"/>
        <dbReference type="ChEBI" id="CHEBI:57844"/>
        <dbReference type="ChEBI" id="CHEBI:59789"/>
        <dbReference type="ChEBI" id="CHEBI:140311"/>
    </reaction>
</comment>
<comment type="cofactor">
    <cofactor evidence="1">
        <name>[4Fe-4S] cluster</name>
        <dbReference type="ChEBI" id="CHEBI:49883"/>
    </cofactor>
</comment>
<name>A0A1D3TT77_9FIRM</name>
<accession>A0A1D3TT77</accession>
<evidence type="ECO:0000313" key="14">
    <source>
        <dbReference type="Proteomes" id="UP000199315"/>
    </source>
</evidence>
<keyword evidence="7" id="KW-0479">Metal-binding</keyword>